<evidence type="ECO:0000256" key="3">
    <source>
        <dbReference type="ARBA" id="ARBA00022552"/>
    </source>
</evidence>
<feature type="compositionally biased region" description="Acidic residues" evidence="5">
    <location>
        <begin position="242"/>
        <end position="256"/>
    </location>
</feature>
<keyword evidence="4" id="KW-0539">Nucleus</keyword>
<evidence type="ECO:0000256" key="1">
    <source>
        <dbReference type="ARBA" id="ARBA00004123"/>
    </source>
</evidence>
<evidence type="ECO:0000313" key="6">
    <source>
        <dbReference type="EMBL" id="CZT24761.1"/>
    </source>
</evidence>
<protein>
    <submittedName>
        <fullName evidence="6">Related to RRP1 protein</fullName>
    </submittedName>
</protein>
<dbReference type="GO" id="GO:0005634">
    <property type="term" value="C:nucleus"/>
    <property type="evidence" value="ECO:0007669"/>
    <property type="project" value="UniProtKB-SubCell"/>
</dbReference>
<accession>A0A2D3VJY5</accession>
<comment type="subcellular location">
    <subcellularLocation>
        <location evidence="1">Nucleus</location>
    </subcellularLocation>
</comment>
<evidence type="ECO:0000256" key="2">
    <source>
        <dbReference type="ARBA" id="ARBA00006374"/>
    </source>
</evidence>
<dbReference type="PANTHER" id="PTHR13026:SF0">
    <property type="entry name" value="RIBOSOMAL RNA PROCESSING 1B"/>
    <property type="match status" value="1"/>
</dbReference>
<keyword evidence="3" id="KW-0698">rRNA processing</keyword>
<name>A0A2D3VJY5_9PEZI</name>
<organism evidence="6 7">
    <name type="scientific">Ramularia collo-cygni</name>
    <dbReference type="NCBI Taxonomy" id="112498"/>
    <lineage>
        <taxon>Eukaryota</taxon>
        <taxon>Fungi</taxon>
        <taxon>Dikarya</taxon>
        <taxon>Ascomycota</taxon>
        <taxon>Pezizomycotina</taxon>
        <taxon>Dothideomycetes</taxon>
        <taxon>Dothideomycetidae</taxon>
        <taxon>Mycosphaerellales</taxon>
        <taxon>Mycosphaerellaceae</taxon>
        <taxon>Ramularia</taxon>
    </lineage>
</organism>
<dbReference type="Proteomes" id="UP000225277">
    <property type="component" value="Unassembled WGS sequence"/>
</dbReference>
<dbReference type="PANTHER" id="PTHR13026">
    <property type="entry name" value="NNP-1 PROTEIN NOVEL NUCLEAR PROTEIN 1 NOP52"/>
    <property type="match status" value="1"/>
</dbReference>
<evidence type="ECO:0000256" key="4">
    <source>
        <dbReference type="ARBA" id="ARBA00023242"/>
    </source>
</evidence>
<proteinExistence type="inferred from homology"/>
<dbReference type="STRING" id="112498.A0A2D3VJY5"/>
<dbReference type="GeneID" id="35605531"/>
<evidence type="ECO:0000313" key="7">
    <source>
        <dbReference type="Proteomes" id="UP000225277"/>
    </source>
</evidence>
<sequence>MASPTLTQTSQSNPFIRQLASSNRTTRDKALASLRTYLQRSTAFSELDLLKLWKGLHYCMFMSDKPRNQQQLARDLAALVDVLKTSSAQIAFISAFWKTMAREWSAIDSLRMDKYLYLLRCYISKGFEVCSKSKSWKKAAGEKDKVWEEYVEILVADGGPLSPQDLKVPVGIRLHVLDIWVDELENIDTEHKVDVEKVMAPVTLIKEKTLTKSVRVRADEALEDERILSWNGDVAKANGDADKEDVEEGDFAGFDD</sequence>
<dbReference type="OrthoDB" id="2019504at2759"/>
<dbReference type="RefSeq" id="XP_023631485.1">
    <property type="nucleotide sequence ID" value="XM_023775717.1"/>
</dbReference>
<dbReference type="GO" id="GO:0030688">
    <property type="term" value="C:preribosome, small subunit precursor"/>
    <property type="evidence" value="ECO:0007669"/>
    <property type="project" value="InterPro"/>
</dbReference>
<dbReference type="EMBL" id="FJUY01000022">
    <property type="protein sequence ID" value="CZT24761.1"/>
    <property type="molecule type" value="Genomic_DNA"/>
</dbReference>
<evidence type="ECO:0000256" key="5">
    <source>
        <dbReference type="SAM" id="MobiDB-lite"/>
    </source>
</evidence>
<keyword evidence="7" id="KW-1185">Reference proteome</keyword>
<gene>
    <name evidence="6" type="ORF">RCC_10489</name>
</gene>
<dbReference type="Pfam" id="PF05997">
    <property type="entry name" value="Nop52"/>
    <property type="match status" value="1"/>
</dbReference>
<dbReference type="GO" id="GO:0006364">
    <property type="term" value="P:rRNA processing"/>
    <property type="evidence" value="ECO:0007669"/>
    <property type="project" value="UniProtKB-KW"/>
</dbReference>
<dbReference type="InterPro" id="IPR010301">
    <property type="entry name" value="RRP1"/>
</dbReference>
<comment type="similarity">
    <text evidence="2">Belongs to the RRP1 family.</text>
</comment>
<reference evidence="6 7" key="1">
    <citation type="submission" date="2016-03" db="EMBL/GenBank/DDBJ databases">
        <authorList>
            <person name="Ploux O."/>
        </authorList>
    </citation>
    <scope>NUCLEOTIDE SEQUENCE [LARGE SCALE GENOMIC DNA]</scope>
    <source>
        <strain evidence="6 7">URUG2</strain>
    </source>
</reference>
<feature type="region of interest" description="Disordered" evidence="5">
    <location>
        <begin position="234"/>
        <end position="256"/>
    </location>
</feature>
<dbReference type="AlphaFoldDB" id="A0A2D3VJY5"/>